<dbReference type="HOGENOM" id="CLU_1190140_0_0_1"/>
<gene>
    <name evidence="1" type="ORF">MELLADRAFT_106589</name>
</gene>
<dbReference type="Proteomes" id="UP000001072">
    <property type="component" value="Unassembled WGS sequence"/>
</dbReference>
<dbReference type="AlphaFoldDB" id="F4RM01"/>
<dbReference type="KEGG" id="mlr:MELLADRAFT_106589"/>
<dbReference type="OrthoDB" id="428342at2759"/>
<dbReference type="InParanoid" id="F4RM01"/>
<reference evidence="2" key="1">
    <citation type="journal article" date="2011" name="Proc. Natl. Acad. Sci. U.S.A.">
        <title>Obligate biotrophy features unraveled by the genomic analysis of rust fungi.</title>
        <authorList>
            <person name="Duplessis S."/>
            <person name="Cuomo C.A."/>
            <person name="Lin Y.-C."/>
            <person name="Aerts A."/>
            <person name="Tisserant E."/>
            <person name="Veneault-Fourrey C."/>
            <person name="Joly D.L."/>
            <person name="Hacquard S."/>
            <person name="Amselem J."/>
            <person name="Cantarel B.L."/>
            <person name="Chiu R."/>
            <person name="Coutinho P.M."/>
            <person name="Feau N."/>
            <person name="Field M."/>
            <person name="Frey P."/>
            <person name="Gelhaye E."/>
            <person name="Goldberg J."/>
            <person name="Grabherr M.G."/>
            <person name="Kodira C.D."/>
            <person name="Kohler A."/>
            <person name="Kuees U."/>
            <person name="Lindquist E.A."/>
            <person name="Lucas S.M."/>
            <person name="Mago R."/>
            <person name="Mauceli E."/>
            <person name="Morin E."/>
            <person name="Murat C."/>
            <person name="Pangilinan J.L."/>
            <person name="Park R."/>
            <person name="Pearson M."/>
            <person name="Quesneville H."/>
            <person name="Rouhier N."/>
            <person name="Sakthikumar S."/>
            <person name="Salamov A.A."/>
            <person name="Schmutz J."/>
            <person name="Selles B."/>
            <person name="Shapiro H."/>
            <person name="Tanguay P."/>
            <person name="Tuskan G.A."/>
            <person name="Henrissat B."/>
            <person name="Van de Peer Y."/>
            <person name="Rouze P."/>
            <person name="Ellis J.G."/>
            <person name="Dodds P.N."/>
            <person name="Schein J.E."/>
            <person name="Zhong S."/>
            <person name="Hamelin R.C."/>
            <person name="Grigoriev I.V."/>
            <person name="Szabo L.J."/>
            <person name="Martin F."/>
        </authorList>
    </citation>
    <scope>NUCLEOTIDE SEQUENCE [LARGE SCALE GENOMIC DNA]</scope>
    <source>
        <strain evidence="2">98AG31 / pathotype 3-4-7</strain>
    </source>
</reference>
<dbReference type="VEuPathDB" id="FungiDB:MELLADRAFT_106589"/>
<organism evidence="2">
    <name type="scientific">Melampsora larici-populina (strain 98AG31 / pathotype 3-4-7)</name>
    <name type="common">Poplar leaf rust fungus</name>
    <dbReference type="NCBI Taxonomy" id="747676"/>
    <lineage>
        <taxon>Eukaryota</taxon>
        <taxon>Fungi</taxon>
        <taxon>Dikarya</taxon>
        <taxon>Basidiomycota</taxon>
        <taxon>Pucciniomycotina</taxon>
        <taxon>Pucciniomycetes</taxon>
        <taxon>Pucciniales</taxon>
        <taxon>Melampsoraceae</taxon>
        <taxon>Melampsora</taxon>
    </lineage>
</organism>
<accession>F4RM01</accession>
<name>F4RM01_MELLP</name>
<evidence type="ECO:0000313" key="2">
    <source>
        <dbReference type="Proteomes" id="UP000001072"/>
    </source>
</evidence>
<sequence length="233" mass="26390">MNQPSHSPPPPPLNQPSLITPLPEIPISILISRHLSTKPIKPTQPHTIQDLIEQKSWKTLADVTADQIIQTDLNETQNLLQNWLGIVSKSQVWIENGDVRSLETYLSSMDHHSLLDTFLCVAKGDWNRCEVKCQEALQNDTLLQLDSNSRILFQNSLALSLLYQGKISEALEIMKTLIDSLNENTLLNSLVFNLVTILELRSIHAQEDKLNLLNQLQNQFSIESLNPIVFKLD</sequence>
<keyword evidence="2" id="KW-1185">Reference proteome</keyword>
<dbReference type="STRING" id="747676.F4RM01"/>
<dbReference type="GeneID" id="18922933"/>
<dbReference type="EMBL" id="GL883107">
    <property type="protein sequence ID" value="EGG06675.1"/>
    <property type="molecule type" value="Genomic_DNA"/>
</dbReference>
<evidence type="ECO:0000313" key="1">
    <source>
        <dbReference type="EMBL" id="EGG06675.1"/>
    </source>
</evidence>
<protein>
    <submittedName>
        <fullName evidence="1">Uncharacterized protein</fullName>
    </submittedName>
</protein>
<proteinExistence type="predicted"/>
<dbReference type="RefSeq" id="XP_007410115.1">
    <property type="nucleotide sequence ID" value="XM_007410053.1"/>
</dbReference>